<keyword evidence="7" id="KW-1185">Reference proteome</keyword>
<evidence type="ECO:0000313" key="6">
    <source>
        <dbReference type="EMBL" id="MDR7355793.1"/>
    </source>
</evidence>
<gene>
    <name evidence="6" type="ORF">J2S37_002331</name>
</gene>
<dbReference type="Pfam" id="PF00753">
    <property type="entry name" value="Lactamase_B"/>
    <property type="match status" value="1"/>
</dbReference>
<accession>A0ABU2BB19</accession>
<name>A0ABU2BB19_9CORY</name>
<keyword evidence="2" id="KW-0479">Metal-binding</keyword>
<evidence type="ECO:0000256" key="4">
    <source>
        <dbReference type="ARBA" id="ARBA00022833"/>
    </source>
</evidence>
<dbReference type="RefSeq" id="WP_277105570.1">
    <property type="nucleotide sequence ID" value="NZ_BAAAJS010000042.1"/>
</dbReference>
<dbReference type="CDD" id="cd06262">
    <property type="entry name" value="metallo-hydrolase-like_MBL-fold"/>
    <property type="match status" value="1"/>
</dbReference>
<dbReference type="Gene3D" id="3.60.15.10">
    <property type="entry name" value="Ribonuclease Z/Hydroxyacylglutathione hydrolase-like"/>
    <property type="match status" value="1"/>
</dbReference>
<comment type="caution">
    <text evidence="6">The sequence shown here is derived from an EMBL/GenBank/DDBJ whole genome shotgun (WGS) entry which is preliminary data.</text>
</comment>
<comment type="cofactor">
    <cofactor evidence="1">
        <name>Zn(2+)</name>
        <dbReference type="ChEBI" id="CHEBI:29105"/>
    </cofactor>
</comment>
<evidence type="ECO:0000313" key="7">
    <source>
        <dbReference type="Proteomes" id="UP001183619"/>
    </source>
</evidence>
<dbReference type="InterPro" id="IPR001279">
    <property type="entry name" value="Metallo-B-lactamas"/>
</dbReference>
<protein>
    <submittedName>
        <fullName evidence="6">Glyoxylase-like metal-dependent hydrolase (Beta-lactamase superfamily II)</fullName>
    </submittedName>
</protein>
<evidence type="ECO:0000259" key="5">
    <source>
        <dbReference type="SMART" id="SM00849"/>
    </source>
</evidence>
<dbReference type="Proteomes" id="UP001183619">
    <property type="component" value="Unassembled WGS sequence"/>
</dbReference>
<dbReference type="SUPFAM" id="SSF56281">
    <property type="entry name" value="Metallo-hydrolase/oxidoreductase"/>
    <property type="match status" value="1"/>
</dbReference>
<dbReference type="PANTHER" id="PTHR46233">
    <property type="entry name" value="HYDROXYACYLGLUTATHIONE HYDROLASE GLOC"/>
    <property type="match status" value="1"/>
</dbReference>
<organism evidence="6 7">
    <name type="scientific">Corynebacterium felinum</name>
    <dbReference type="NCBI Taxonomy" id="131318"/>
    <lineage>
        <taxon>Bacteria</taxon>
        <taxon>Bacillati</taxon>
        <taxon>Actinomycetota</taxon>
        <taxon>Actinomycetes</taxon>
        <taxon>Mycobacteriales</taxon>
        <taxon>Corynebacteriaceae</taxon>
        <taxon>Corynebacterium</taxon>
    </lineage>
</organism>
<dbReference type="PANTHER" id="PTHR46233:SF3">
    <property type="entry name" value="HYDROXYACYLGLUTATHIONE HYDROLASE GLOC"/>
    <property type="match status" value="1"/>
</dbReference>
<feature type="domain" description="Metallo-beta-lactamase" evidence="5">
    <location>
        <begin position="12"/>
        <end position="192"/>
    </location>
</feature>
<reference evidence="6 7" key="1">
    <citation type="submission" date="2023-07" db="EMBL/GenBank/DDBJ databases">
        <title>Sequencing the genomes of 1000 actinobacteria strains.</title>
        <authorList>
            <person name="Klenk H.-P."/>
        </authorList>
    </citation>
    <scope>NUCLEOTIDE SEQUENCE [LARGE SCALE GENOMIC DNA]</scope>
    <source>
        <strain evidence="6 7">DSM 44508</strain>
    </source>
</reference>
<dbReference type="InterPro" id="IPR036866">
    <property type="entry name" value="RibonucZ/Hydroxyglut_hydro"/>
</dbReference>
<keyword evidence="3" id="KW-0378">Hydrolase</keyword>
<dbReference type="EMBL" id="JAVDYF010000001">
    <property type="protein sequence ID" value="MDR7355793.1"/>
    <property type="molecule type" value="Genomic_DNA"/>
</dbReference>
<evidence type="ECO:0000256" key="2">
    <source>
        <dbReference type="ARBA" id="ARBA00022723"/>
    </source>
</evidence>
<sequence>MEIFGFASGPYKTNCFVVINDGAATVIDPGMHTYNYLVEYFEEHNVTLEQILLTHGHIDHTRDAGTLAARYHAPVYIHPSDAFMLEDGKGVSAESRVLFDAANMTPIKDLRHLSHGDELKIGGEIFHIRHAPGHSPGSVLIVGDEVVFAGDVLFKGSIGRTDLMQSDPEAMDQSLKNQVLTLSDELQVLPGHGPLTTMRAERRTNPFLARLP</sequence>
<evidence type="ECO:0000256" key="1">
    <source>
        <dbReference type="ARBA" id="ARBA00001947"/>
    </source>
</evidence>
<dbReference type="InterPro" id="IPR051453">
    <property type="entry name" value="MBL_Glyoxalase_II"/>
</dbReference>
<keyword evidence="4" id="KW-0862">Zinc</keyword>
<dbReference type="SMART" id="SM00849">
    <property type="entry name" value="Lactamase_B"/>
    <property type="match status" value="1"/>
</dbReference>
<proteinExistence type="predicted"/>
<evidence type="ECO:0000256" key="3">
    <source>
        <dbReference type="ARBA" id="ARBA00022801"/>
    </source>
</evidence>